<dbReference type="SUPFAM" id="SSF48371">
    <property type="entry name" value="ARM repeat"/>
    <property type="match status" value="1"/>
</dbReference>
<dbReference type="GO" id="GO:0007023">
    <property type="term" value="P:post-chaperonin tubulin folding pathway"/>
    <property type="evidence" value="ECO:0007669"/>
    <property type="project" value="InterPro"/>
</dbReference>
<keyword evidence="3" id="KW-1185">Reference proteome</keyword>
<dbReference type="FunCoup" id="Q6CIW4">
    <property type="interactions" value="204"/>
</dbReference>
<dbReference type="KEGG" id="kla:KLLA0_F23463g"/>
<dbReference type="EMBL" id="CR382126">
    <property type="protein sequence ID" value="CAG98833.1"/>
    <property type="molecule type" value="Genomic_DNA"/>
</dbReference>
<dbReference type="PaxDb" id="284590-Q6CIW4"/>
<dbReference type="GO" id="GO:0005096">
    <property type="term" value="F:GTPase activator activity"/>
    <property type="evidence" value="ECO:0007669"/>
    <property type="project" value="InterPro"/>
</dbReference>
<protein>
    <submittedName>
        <fullName evidence="2">KLLA0F23463p</fullName>
    </submittedName>
</protein>
<organism evidence="2 3">
    <name type="scientific">Kluyveromyces lactis (strain ATCC 8585 / CBS 2359 / DSM 70799 / NBRC 1267 / NRRL Y-1140 / WM37)</name>
    <name type="common">Yeast</name>
    <name type="synonym">Candida sphaerica</name>
    <dbReference type="NCBI Taxonomy" id="284590"/>
    <lineage>
        <taxon>Eukaryota</taxon>
        <taxon>Fungi</taxon>
        <taxon>Dikarya</taxon>
        <taxon>Ascomycota</taxon>
        <taxon>Saccharomycotina</taxon>
        <taxon>Saccharomycetes</taxon>
        <taxon>Saccharomycetales</taxon>
        <taxon>Saccharomycetaceae</taxon>
        <taxon>Kluyveromyces</taxon>
    </lineage>
</organism>
<dbReference type="eggNOG" id="KOG1943">
    <property type="taxonomic scope" value="Eukaryota"/>
</dbReference>
<dbReference type="GO" id="GO:0048487">
    <property type="term" value="F:beta-tubulin binding"/>
    <property type="evidence" value="ECO:0007669"/>
    <property type="project" value="InterPro"/>
</dbReference>
<dbReference type="InterPro" id="IPR058033">
    <property type="entry name" value="ARM_TBCD_2nd"/>
</dbReference>
<evidence type="ECO:0000259" key="1">
    <source>
        <dbReference type="Pfam" id="PF25767"/>
    </source>
</evidence>
<dbReference type="AlphaFoldDB" id="Q6CIW4"/>
<dbReference type="HOGENOM" id="CLU_288698_0_0_1"/>
<evidence type="ECO:0000313" key="3">
    <source>
        <dbReference type="Proteomes" id="UP000000598"/>
    </source>
</evidence>
<feature type="domain" description="Tubulin-folding cofactor D ARM repeats" evidence="1">
    <location>
        <begin position="244"/>
        <end position="421"/>
    </location>
</feature>
<dbReference type="Pfam" id="PF25767">
    <property type="entry name" value="ARM_TBCD_2nd"/>
    <property type="match status" value="1"/>
</dbReference>
<accession>Q6CIW4</accession>
<dbReference type="Proteomes" id="UP000000598">
    <property type="component" value="Chromosome F"/>
</dbReference>
<dbReference type="PANTHER" id="PTHR12658">
    <property type="entry name" value="BETA-TUBULIN COFACTOR D"/>
    <property type="match status" value="1"/>
</dbReference>
<proteinExistence type="predicted"/>
<dbReference type="STRING" id="284590.Q6CIW4"/>
<dbReference type="GO" id="GO:0007021">
    <property type="term" value="P:tubulin complex assembly"/>
    <property type="evidence" value="ECO:0007669"/>
    <property type="project" value="InterPro"/>
</dbReference>
<gene>
    <name evidence="2" type="ORF">KLLA0_F23463g</name>
</gene>
<dbReference type="InParanoid" id="Q6CIW4"/>
<dbReference type="InterPro" id="IPR033162">
    <property type="entry name" value="TBCD"/>
</dbReference>
<sequence>MTSTARLSKDVLIRKLQHGMSDFTNFEETIGVLQLFEVDPLILEKALPSLINELLSTYFTTNTDNRLKIARLFYEYSKIFKNKRIRVQIPIKIYDLSKVLALLKSSQDWHSQYLLITWLAMLVISPFKFDNDTEILLIVSKFNHMALMRPLISNIKAELWSKNYALIELPEKISQVDPIDLSYMLKTLKHKTTYPFSIEQLIEFTQYITSLTSFDKEIDALYTLQLLPHFVTVLANRDETYSCIYDILFWMTSTINLSFTDLRFKLAKSVSKIVLFVSNIDEESSEMIITDCVNDTEALLKTNSNESMDSDRLHTFLLIQAEFCRSRLLTISHIRKFTQSILPVISKFQQKRMMSTQGHQIRDAANFFCWSAFRSYTNIELQSLKNMFLNLLFTANFDHSPLIRKSAMAALQECLGRQGNVLLDNVTVLRLAEMHFGQLSNALTLFELFNGRYESYIDEMVQWLVLYSVGQNYDYQFVEKATSLLSEMTSQINEKSLSNMVSKYINEISVKGLKYQDPDICARSVYLQCKIDTESLLKSSDVLAILHQQKIPKVWNDQISFQALAELGGICSLVLDGSLLSKQQVERIFLIARHAQMNHSNYDDISKLLNQLVSFISADSEPFDDSSTECSFWAIFYQLFRLQQPLICCAAPFLSQNQFISLFYDSVSKMSCEYKGKMIDSLSQAISRYSPDEHLQIFLQDVVLFLDDYTTTDKGDVGRLTRLSTVNLILKHSMLFRKLTCLPFIENSLLRLTGEPSTEIRLKCFEALCTLRHVSLENPPCNFNAIRLYNLHYRGNNEFWKGYFFSAGAIHSTDRLISSAIDDLLTYYQGLELADRLLQLNEFARIVPSAKEFEELKASKMRNNILGTIPREIIKSTITFLNCWCRMLESGITLEEDFNYSGFFARVYNLQLAARSVSVTSYAFRLLTLLVCHQILNVRKNSAQFANTFIKILLKQLAAAKQRTEFSSIQNVALESLTHIYICADRNKKIELIQENSTTPQQFSALKNTDLLI</sequence>
<dbReference type="InterPro" id="IPR016024">
    <property type="entry name" value="ARM-type_fold"/>
</dbReference>
<dbReference type="GO" id="GO:0000226">
    <property type="term" value="P:microtubule cytoskeleton organization"/>
    <property type="evidence" value="ECO:0007669"/>
    <property type="project" value="TreeGrafter"/>
</dbReference>
<reference evidence="2 3" key="1">
    <citation type="journal article" date="2004" name="Nature">
        <title>Genome evolution in yeasts.</title>
        <authorList>
            <consortium name="Genolevures"/>
            <person name="Dujon B."/>
            <person name="Sherman D."/>
            <person name="Fischer G."/>
            <person name="Durrens P."/>
            <person name="Casaregola S."/>
            <person name="Lafontaine I."/>
            <person name="de Montigny J."/>
            <person name="Marck C."/>
            <person name="Neuveglise C."/>
            <person name="Talla E."/>
            <person name="Goffard N."/>
            <person name="Frangeul L."/>
            <person name="Aigle M."/>
            <person name="Anthouard V."/>
            <person name="Babour A."/>
            <person name="Barbe V."/>
            <person name="Barnay S."/>
            <person name="Blanchin S."/>
            <person name="Beckerich J.M."/>
            <person name="Beyne E."/>
            <person name="Bleykasten C."/>
            <person name="Boisrame A."/>
            <person name="Boyer J."/>
            <person name="Cattolico L."/>
            <person name="Confanioleri F."/>
            <person name="de Daruvar A."/>
            <person name="Despons L."/>
            <person name="Fabre E."/>
            <person name="Fairhead C."/>
            <person name="Ferry-Dumazet H."/>
            <person name="Groppi A."/>
            <person name="Hantraye F."/>
            <person name="Hennequin C."/>
            <person name="Jauniaux N."/>
            <person name="Joyet P."/>
            <person name="Kachouri R."/>
            <person name="Kerrest A."/>
            <person name="Koszul R."/>
            <person name="Lemaire M."/>
            <person name="Lesur I."/>
            <person name="Ma L."/>
            <person name="Muller H."/>
            <person name="Nicaud J.M."/>
            <person name="Nikolski M."/>
            <person name="Oztas S."/>
            <person name="Ozier-Kalogeropoulos O."/>
            <person name="Pellenz S."/>
            <person name="Potier S."/>
            <person name="Richard G.F."/>
            <person name="Straub M.L."/>
            <person name="Suleau A."/>
            <person name="Swennene D."/>
            <person name="Tekaia F."/>
            <person name="Wesolowski-Louvel M."/>
            <person name="Westhof E."/>
            <person name="Wirth B."/>
            <person name="Zeniou-Meyer M."/>
            <person name="Zivanovic I."/>
            <person name="Bolotin-Fukuhara M."/>
            <person name="Thierry A."/>
            <person name="Bouchier C."/>
            <person name="Caudron B."/>
            <person name="Scarpelli C."/>
            <person name="Gaillardin C."/>
            <person name="Weissenbach J."/>
            <person name="Wincker P."/>
            <person name="Souciet J.L."/>
        </authorList>
    </citation>
    <scope>NUCLEOTIDE SEQUENCE [LARGE SCALE GENOMIC DNA]</scope>
    <source>
        <strain evidence="3">ATCC 8585 / CBS 2359 / DSM 70799 / NBRC 1267 / NRRL Y-1140 / WM37</strain>
    </source>
</reference>
<dbReference type="OMA" id="ATNFICW"/>
<dbReference type="Pfam" id="PF23579">
    <property type="entry name" value="ARM_TBCD"/>
    <property type="match status" value="1"/>
</dbReference>
<name>Q6CIW4_KLULA</name>
<dbReference type="PANTHER" id="PTHR12658:SF0">
    <property type="entry name" value="TUBULIN-SPECIFIC CHAPERONE D"/>
    <property type="match status" value="1"/>
</dbReference>
<evidence type="ECO:0000313" key="2">
    <source>
        <dbReference type="EMBL" id="CAG98833.1"/>
    </source>
</evidence>